<dbReference type="RefSeq" id="WP_143122861.1">
    <property type="nucleotide sequence ID" value="NZ_CACVTN010000119.1"/>
</dbReference>
<dbReference type="EMBL" id="FNYK01000117">
    <property type="protein sequence ID" value="SEJ34614.1"/>
    <property type="molecule type" value="Genomic_DNA"/>
</dbReference>
<accession>A0A1H6Y403</accession>
<reference evidence="2" key="1">
    <citation type="submission" date="2016-10" db="EMBL/GenBank/DDBJ databases">
        <authorList>
            <person name="Varghese N."/>
        </authorList>
    </citation>
    <scope>NUCLEOTIDE SEQUENCE [LARGE SCALE GENOMIC DNA]</scope>
    <source>
        <strain evidence="2">DSM 20406</strain>
    </source>
</reference>
<protein>
    <submittedName>
        <fullName evidence="1">Uncharacterized protein</fullName>
    </submittedName>
</protein>
<name>A0A1H6Y403_9FIRM</name>
<keyword evidence="2" id="KW-1185">Reference proteome</keyword>
<evidence type="ECO:0000313" key="2">
    <source>
        <dbReference type="Proteomes" id="UP000183028"/>
    </source>
</evidence>
<dbReference type="Proteomes" id="UP000183028">
    <property type="component" value="Unassembled WGS sequence"/>
</dbReference>
<dbReference type="AlphaFoldDB" id="A0A1H6Y403"/>
<evidence type="ECO:0000313" key="1">
    <source>
        <dbReference type="EMBL" id="SEJ34614.1"/>
    </source>
</evidence>
<gene>
    <name evidence="1" type="ORF">SAMN04487834_11175</name>
</gene>
<proteinExistence type="predicted"/>
<dbReference type="GeneID" id="54121148"/>
<sequence length="152" mass="17873">MFKKFISVVGAILLVVTITLTIFTNASPMALLNNYQLNYNLTHPTKDTIFINNVIPFKWDHGYYFSPYVELKDIKKHINVKHFPDKLYNDDQAHIIYVYKGHVEAIVNGLGRSRGYWFYFSLSQVYRFTPKDDLTFTVRKQTNGIYEYVLKS</sequence>
<organism evidence="1 2">
    <name type="scientific">Sharpea azabuensis</name>
    <dbReference type="NCBI Taxonomy" id="322505"/>
    <lineage>
        <taxon>Bacteria</taxon>
        <taxon>Bacillati</taxon>
        <taxon>Bacillota</taxon>
        <taxon>Erysipelotrichia</taxon>
        <taxon>Erysipelotrichales</taxon>
        <taxon>Coprobacillaceae</taxon>
        <taxon>Sharpea</taxon>
    </lineage>
</organism>
<dbReference type="OrthoDB" id="6443639at2"/>